<dbReference type="SMART" id="SM00462">
    <property type="entry name" value="PTB"/>
    <property type="match status" value="1"/>
</dbReference>
<feature type="compositionally biased region" description="Polar residues" evidence="3">
    <location>
        <begin position="554"/>
        <end position="568"/>
    </location>
</feature>
<dbReference type="CDD" id="cd01268">
    <property type="entry name" value="PTB_Numb"/>
    <property type="match status" value="1"/>
</dbReference>
<evidence type="ECO:0000259" key="4">
    <source>
        <dbReference type="PROSITE" id="PS01179"/>
    </source>
</evidence>
<dbReference type="GO" id="GO:0005737">
    <property type="term" value="C:cytoplasm"/>
    <property type="evidence" value="ECO:0007669"/>
    <property type="project" value="TreeGrafter"/>
</dbReference>
<gene>
    <name evidence="5" type="primary">num-1</name>
    <name evidence="5" type="ORF">T01_606</name>
</gene>
<dbReference type="Gene3D" id="2.30.29.30">
    <property type="entry name" value="Pleckstrin-homology domain (PH domain)/Phosphotyrosine-binding domain (PTB)"/>
    <property type="match status" value="1"/>
</dbReference>
<evidence type="ECO:0000256" key="1">
    <source>
        <dbReference type="ARBA" id="ARBA00022473"/>
    </source>
</evidence>
<feature type="region of interest" description="Disordered" evidence="3">
    <location>
        <begin position="554"/>
        <end position="593"/>
    </location>
</feature>
<dbReference type="InterPro" id="IPR016698">
    <property type="entry name" value="Numb/numb-like"/>
</dbReference>
<feature type="compositionally biased region" description="Basic and acidic residues" evidence="3">
    <location>
        <begin position="569"/>
        <end position="584"/>
    </location>
</feature>
<name>A0A0V1B3T9_TRISP</name>
<dbReference type="FunFam" id="2.30.29.30:FF:000486">
    <property type="entry name" value="Numb-related protein 1"/>
    <property type="match status" value="1"/>
</dbReference>
<keyword evidence="2" id="KW-0597">Phosphoprotein</keyword>
<evidence type="ECO:0000313" key="5">
    <source>
        <dbReference type="EMBL" id="KRY31664.1"/>
    </source>
</evidence>
<sequence length="631" mass="70333">LKQLLSKGFALLNKLVFIRLFFLTKKSKMLDSALFWYCYISSVRKHKDNLHTDSRVSEKMVAWGDPVIYTAPHARVRVAAALTMNSVSCGYGKQNVVLQFRSLNNFTKFVRRNMDRFRRSIIKAFRPNLNDDHPHFVQPDAWQADEIAVRSGTCSFNVKYLGSVEVYESRGMQVCEEAMKMLRSNRHQRAARGVLYVSGDGIRVVDVENKGLIVDQTIEKVSFCAPDRNHDKGFAYICREGTTRRWMCHGFHAIRESGERLSHAVGCAFAVCLERKQKRDRELSNVQLVSSSSTTASGGNFTGTSTTSQQLLNGGTSTACTDSISKSSTTAVAASIITPAGAISDGKTAFPRHNFRYLSLRDRLYDPQNFKPTEPPPIKVVNCPHAIARPQPNRSLFERQSSVRLLASSPLDTGSFRRFNSLRLTTSTLTPTDLPYFSSDISNKPIAEEESQDFTAACTAASTTTTAETLNKFDTVLSSWLAEPISETMSTKSTTSMQTSISQPDFRQYRTLQPRSKGQEWLETIAEQAKAIREQREAENAKNSAAIAGSPTLSNVSRVSSMSPNCNDDLSRSVRPHEELHENRLSSSKVPACSTEDPFEVKWNSLDKSSLNTNPFIQTESPENSTTGDSR</sequence>
<evidence type="ECO:0000256" key="2">
    <source>
        <dbReference type="ARBA" id="ARBA00022553"/>
    </source>
</evidence>
<feature type="domain" description="PID" evidence="4">
    <location>
        <begin position="154"/>
        <end position="282"/>
    </location>
</feature>
<reference evidence="5 6" key="1">
    <citation type="submission" date="2015-01" db="EMBL/GenBank/DDBJ databases">
        <title>Evolution of Trichinella species and genotypes.</title>
        <authorList>
            <person name="Korhonen P.K."/>
            <person name="Edoardo P."/>
            <person name="Giuseppe L.R."/>
            <person name="Gasser R.B."/>
        </authorList>
    </citation>
    <scope>NUCLEOTIDE SEQUENCE [LARGE SCALE GENOMIC DNA]</scope>
    <source>
        <strain evidence="5">ISS3</strain>
    </source>
</reference>
<feature type="compositionally biased region" description="Polar residues" evidence="3">
    <location>
        <begin position="606"/>
        <end position="631"/>
    </location>
</feature>
<dbReference type="SUPFAM" id="SSF50729">
    <property type="entry name" value="PH domain-like"/>
    <property type="match status" value="1"/>
</dbReference>
<protein>
    <submittedName>
        <fullName evidence="5">Numb-related protein 1</fullName>
    </submittedName>
</protein>
<proteinExistence type="predicted"/>
<organism evidence="5 6">
    <name type="scientific">Trichinella spiralis</name>
    <name type="common">Trichina worm</name>
    <dbReference type="NCBI Taxonomy" id="6334"/>
    <lineage>
        <taxon>Eukaryota</taxon>
        <taxon>Metazoa</taxon>
        <taxon>Ecdysozoa</taxon>
        <taxon>Nematoda</taxon>
        <taxon>Enoplea</taxon>
        <taxon>Dorylaimia</taxon>
        <taxon>Trichinellida</taxon>
        <taxon>Trichinellidae</taxon>
        <taxon>Trichinella</taxon>
    </lineage>
</organism>
<evidence type="ECO:0000256" key="3">
    <source>
        <dbReference type="SAM" id="MobiDB-lite"/>
    </source>
</evidence>
<dbReference type="Pfam" id="PF00640">
    <property type="entry name" value="PID"/>
    <property type="match status" value="1"/>
</dbReference>
<dbReference type="PANTHER" id="PTHR47368">
    <property type="entry name" value="NUMB"/>
    <property type="match status" value="1"/>
</dbReference>
<dbReference type="InterPro" id="IPR011993">
    <property type="entry name" value="PH-like_dom_sf"/>
</dbReference>
<feature type="non-terminal residue" evidence="5">
    <location>
        <position position="1"/>
    </location>
</feature>
<dbReference type="PROSITE" id="PS01179">
    <property type="entry name" value="PID"/>
    <property type="match status" value="1"/>
</dbReference>
<dbReference type="AlphaFoldDB" id="A0A0V1B3T9"/>
<keyword evidence="6" id="KW-1185">Reference proteome</keyword>
<dbReference type="InParanoid" id="A0A0V1B3T9"/>
<dbReference type="OrthoDB" id="10070446at2759"/>
<dbReference type="STRING" id="6334.A0A0V1B3T9"/>
<dbReference type="EMBL" id="JYDH01000114">
    <property type="protein sequence ID" value="KRY31664.1"/>
    <property type="molecule type" value="Genomic_DNA"/>
</dbReference>
<evidence type="ECO:0000313" key="6">
    <source>
        <dbReference type="Proteomes" id="UP000054776"/>
    </source>
</evidence>
<dbReference type="PANTHER" id="PTHR47368:SF2">
    <property type="entry name" value="PID DOMAIN-CONTAINING PROTEIN"/>
    <property type="match status" value="1"/>
</dbReference>
<dbReference type="InterPro" id="IPR006020">
    <property type="entry name" value="PTB/PI_dom"/>
</dbReference>
<dbReference type="FunCoup" id="A0A0V1B3T9">
    <property type="interactions" value="1123"/>
</dbReference>
<accession>A0A0V1B3T9</accession>
<dbReference type="eggNOG" id="KOG3537">
    <property type="taxonomic scope" value="Eukaryota"/>
</dbReference>
<feature type="region of interest" description="Disordered" evidence="3">
    <location>
        <begin position="605"/>
        <end position="631"/>
    </location>
</feature>
<comment type="caution">
    <text evidence="5">The sequence shown here is derived from an EMBL/GenBank/DDBJ whole genome shotgun (WGS) entry which is preliminary data.</text>
</comment>
<keyword evidence="1" id="KW-0217">Developmental protein</keyword>
<dbReference type="Proteomes" id="UP000054776">
    <property type="component" value="Unassembled WGS sequence"/>
</dbReference>